<evidence type="ECO:0000313" key="2">
    <source>
        <dbReference type="EMBL" id="MFC0046819.1"/>
    </source>
</evidence>
<dbReference type="InterPro" id="IPR043504">
    <property type="entry name" value="Peptidase_S1_PA_chymotrypsin"/>
</dbReference>
<keyword evidence="2" id="KW-0378">Hydrolase</keyword>
<keyword evidence="1" id="KW-0732">Signal</keyword>
<dbReference type="InterPro" id="IPR009003">
    <property type="entry name" value="Peptidase_S1_PA"/>
</dbReference>
<comment type="caution">
    <text evidence="2">The sequence shown here is derived from an EMBL/GenBank/DDBJ whole genome shotgun (WGS) entry which is preliminary data.</text>
</comment>
<dbReference type="RefSeq" id="WP_377239405.1">
    <property type="nucleotide sequence ID" value="NZ_JBHLXP010000001.1"/>
</dbReference>
<dbReference type="Proteomes" id="UP001589813">
    <property type="component" value="Unassembled WGS sequence"/>
</dbReference>
<dbReference type="SUPFAM" id="SSF50494">
    <property type="entry name" value="Trypsin-like serine proteases"/>
    <property type="match status" value="1"/>
</dbReference>
<dbReference type="PROSITE" id="PS51257">
    <property type="entry name" value="PROKAR_LIPOPROTEIN"/>
    <property type="match status" value="1"/>
</dbReference>
<dbReference type="EMBL" id="JBHLXP010000001">
    <property type="protein sequence ID" value="MFC0046819.1"/>
    <property type="molecule type" value="Genomic_DNA"/>
</dbReference>
<dbReference type="Pfam" id="PF13365">
    <property type="entry name" value="Trypsin_2"/>
    <property type="match status" value="1"/>
</dbReference>
<dbReference type="GO" id="GO:0008233">
    <property type="term" value="F:peptidase activity"/>
    <property type="evidence" value="ECO:0007669"/>
    <property type="project" value="UniProtKB-KW"/>
</dbReference>
<gene>
    <name evidence="2" type="ORF">ACFFJP_00785</name>
</gene>
<keyword evidence="3" id="KW-1185">Reference proteome</keyword>
<proteinExistence type="predicted"/>
<name>A0ABV6B7G3_9GAMM</name>
<dbReference type="GO" id="GO:0006508">
    <property type="term" value="P:proteolysis"/>
    <property type="evidence" value="ECO:0007669"/>
    <property type="project" value="UniProtKB-KW"/>
</dbReference>
<organism evidence="2 3">
    <name type="scientific">Rheinheimera tilapiae</name>
    <dbReference type="NCBI Taxonomy" id="875043"/>
    <lineage>
        <taxon>Bacteria</taxon>
        <taxon>Pseudomonadati</taxon>
        <taxon>Pseudomonadota</taxon>
        <taxon>Gammaproteobacteria</taxon>
        <taxon>Chromatiales</taxon>
        <taxon>Chromatiaceae</taxon>
        <taxon>Rheinheimera</taxon>
    </lineage>
</organism>
<sequence length="480" mass="51416">MKSCRMLLPMLVSLLLAGCGKDGPAPSPIDYLQPGAPIQSGSAASRQASGVAQIAGLGSQCTGFIINHGVANAPAYLMTNGHCVELFDSATVQYQIPAEGEARFNLFKDNLAGAVSVNISEISWASMRGTDIAILKTDQTLAQLQQQGLRAYTLAPLPKPGTALTIAGVPVKDLPQEEWALRQVQCKAGQTTRLFEFVWIWDRAQAGDCGGILPGHSGSPVFDPAGQVVGIINTSTIGAEAGGNCYLGKPCELRKTGVVAAPNTSYWLAVDGVRGCFTANGEFSLQQAACQLEQPEPFVARNAARVQKAPAGWQAELEGPRTISLKSGPLHSTDCRDPVGYSGSYFAGEQYEQAISSRQDGHWLLCAAGYGEDGKIQTRSAGFTTLEIDNTAPVRPMKLHVVRFDDAMQYQPLFSPPELSSYRWKVGKPVETDCADSAGYRTFIRIPRFADLTELPLKVCLIGSDEAGNESKPQTEMLEK</sequence>
<feature type="chain" id="PRO_5046279330" evidence="1">
    <location>
        <begin position="18"/>
        <end position="480"/>
    </location>
</feature>
<evidence type="ECO:0000256" key="1">
    <source>
        <dbReference type="SAM" id="SignalP"/>
    </source>
</evidence>
<accession>A0ABV6B7G3</accession>
<protein>
    <submittedName>
        <fullName evidence="2">Serine protease</fullName>
    </submittedName>
</protein>
<keyword evidence="2" id="KW-0645">Protease</keyword>
<dbReference type="Gene3D" id="2.40.10.10">
    <property type="entry name" value="Trypsin-like serine proteases"/>
    <property type="match status" value="2"/>
</dbReference>
<evidence type="ECO:0000313" key="3">
    <source>
        <dbReference type="Proteomes" id="UP001589813"/>
    </source>
</evidence>
<feature type="signal peptide" evidence="1">
    <location>
        <begin position="1"/>
        <end position="17"/>
    </location>
</feature>
<reference evidence="2 3" key="1">
    <citation type="submission" date="2024-09" db="EMBL/GenBank/DDBJ databases">
        <authorList>
            <person name="Sun Q."/>
            <person name="Mori K."/>
        </authorList>
    </citation>
    <scope>NUCLEOTIDE SEQUENCE [LARGE SCALE GENOMIC DNA]</scope>
    <source>
        <strain evidence="2 3">KCTC 23315</strain>
    </source>
</reference>